<proteinExistence type="predicted"/>
<dbReference type="PROSITE" id="PS51387">
    <property type="entry name" value="FAD_PCMH"/>
    <property type="match status" value="1"/>
</dbReference>
<keyword evidence="5" id="KW-1185">Reference proteome</keyword>
<dbReference type="GO" id="GO:0004458">
    <property type="term" value="F:D-lactate dehydrogenase (cytochrome) activity"/>
    <property type="evidence" value="ECO:0007669"/>
    <property type="project" value="TreeGrafter"/>
</dbReference>
<feature type="domain" description="FAD-binding PCMH-type" evidence="3">
    <location>
        <begin position="47"/>
        <end position="220"/>
    </location>
</feature>
<dbReference type="PANTHER" id="PTHR11748:SF119">
    <property type="entry name" value="D-2-HYDROXYGLUTARATE DEHYDROGENASE"/>
    <property type="match status" value="1"/>
</dbReference>
<gene>
    <name evidence="4" type="ORF">SAMN05192562_10229</name>
</gene>
<sequence>MSDSDRQSALAALVAALPELDWIKDAPKVKRLSRDFHWFSPVLKPQLEEKFAELAVRPRDEQELASVVAACAERRIPLNLRGGGTGNYGQLIPLEGGVMVDMTRLNAVVSMGQGTVRAQAGIRLSDLEAHTRPLGWELRCIPSTWKLATLGGLFGGGFGGVGSINYGPLASPGNVLSVKLMTMEKTPRILMLQAPDALLLHHAYGSNGIVLEIELALAPRHDWIERLDTFASFPAAMAFADALAKSPGLVKREVAVMAAPVLDYFTDLADAGTTGQHGVISVVGVESDPLMPSLLAQHDGRSALHFAEGENHGHSLIEYCWNHTTLQALKVDKTLTYLQTAYAPENYHQQVLAMEAQLSDEVMSHIEFLRDVNGTLTCSGLPLVRYSDEDRLNAIMNIYRDNGVKINNPHVIHIEDGKQGVVRADVVAMKRACDPDNLLNPGKLRGWEIRDTLADVKITGINN</sequence>
<organism evidence="4 5">
    <name type="scientific">Kosakonia arachidis</name>
    <dbReference type="NCBI Taxonomy" id="551989"/>
    <lineage>
        <taxon>Bacteria</taxon>
        <taxon>Pseudomonadati</taxon>
        <taxon>Pseudomonadota</taxon>
        <taxon>Gammaproteobacteria</taxon>
        <taxon>Enterobacterales</taxon>
        <taxon>Enterobacteriaceae</taxon>
        <taxon>Kosakonia</taxon>
    </lineage>
</organism>
<dbReference type="PANTHER" id="PTHR11748">
    <property type="entry name" value="D-LACTATE DEHYDROGENASE"/>
    <property type="match status" value="1"/>
</dbReference>
<dbReference type="Proteomes" id="UP000199187">
    <property type="component" value="Unassembled WGS sequence"/>
</dbReference>
<evidence type="ECO:0000256" key="2">
    <source>
        <dbReference type="ARBA" id="ARBA00022827"/>
    </source>
</evidence>
<dbReference type="SUPFAM" id="SSF56176">
    <property type="entry name" value="FAD-binding/transporter-associated domain-like"/>
    <property type="match status" value="1"/>
</dbReference>
<evidence type="ECO:0000313" key="4">
    <source>
        <dbReference type="EMBL" id="SFT77573.1"/>
    </source>
</evidence>
<dbReference type="RefSeq" id="WP_090120775.1">
    <property type="nucleotide sequence ID" value="NZ_CP045300.1"/>
</dbReference>
<dbReference type="SUPFAM" id="SSF55103">
    <property type="entry name" value="FAD-linked oxidases, C-terminal domain"/>
    <property type="match status" value="1"/>
</dbReference>
<dbReference type="GO" id="GO:0071949">
    <property type="term" value="F:FAD binding"/>
    <property type="evidence" value="ECO:0007669"/>
    <property type="project" value="InterPro"/>
</dbReference>
<evidence type="ECO:0000313" key="5">
    <source>
        <dbReference type="Proteomes" id="UP000199187"/>
    </source>
</evidence>
<dbReference type="InterPro" id="IPR036318">
    <property type="entry name" value="FAD-bd_PCMH-like_sf"/>
</dbReference>
<protein>
    <submittedName>
        <fullName evidence="4">FAD/FMN-containing dehydrogenase</fullName>
    </submittedName>
</protein>
<reference evidence="5" key="1">
    <citation type="submission" date="2016-10" db="EMBL/GenBank/DDBJ databases">
        <authorList>
            <person name="Varghese N."/>
            <person name="Submissions S."/>
        </authorList>
    </citation>
    <scope>NUCLEOTIDE SEQUENCE [LARGE SCALE GENOMIC DNA]</scope>
    <source>
        <strain evidence="5">Ah-143</strain>
    </source>
</reference>
<dbReference type="OrthoDB" id="9811557at2"/>
<name>A0A1I7ARQ4_9ENTR</name>
<keyword evidence="1" id="KW-0285">Flavoprotein</keyword>
<evidence type="ECO:0000256" key="1">
    <source>
        <dbReference type="ARBA" id="ARBA00022630"/>
    </source>
</evidence>
<dbReference type="InterPro" id="IPR016164">
    <property type="entry name" value="FAD-linked_Oxase-like_C"/>
</dbReference>
<dbReference type="EMBL" id="FPAU01000002">
    <property type="protein sequence ID" value="SFT77573.1"/>
    <property type="molecule type" value="Genomic_DNA"/>
</dbReference>
<dbReference type="InterPro" id="IPR006094">
    <property type="entry name" value="Oxid_FAD_bind_N"/>
</dbReference>
<dbReference type="GO" id="GO:0008720">
    <property type="term" value="F:D-lactate dehydrogenase (NAD+) activity"/>
    <property type="evidence" value="ECO:0007669"/>
    <property type="project" value="TreeGrafter"/>
</dbReference>
<dbReference type="AlphaFoldDB" id="A0A1I7ARQ4"/>
<dbReference type="GO" id="GO:1903457">
    <property type="term" value="P:lactate catabolic process"/>
    <property type="evidence" value="ECO:0007669"/>
    <property type="project" value="TreeGrafter"/>
</dbReference>
<keyword evidence="2" id="KW-0274">FAD</keyword>
<dbReference type="InterPro" id="IPR016169">
    <property type="entry name" value="FAD-bd_PCMH_sub2"/>
</dbReference>
<dbReference type="InterPro" id="IPR016166">
    <property type="entry name" value="FAD-bd_PCMH"/>
</dbReference>
<dbReference type="Pfam" id="PF01565">
    <property type="entry name" value="FAD_binding_4"/>
    <property type="match status" value="1"/>
</dbReference>
<evidence type="ECO:0000259" key="3">
    <source>
        <dbReference type="PROSITE" id="PS51387"/>
    </source>
</evidence>
<dbReference type="Gene3D" id="3.30.465.10">
    <property type="match status" value="1"/>
</dbReference>
<accession>A0A1I7ARQ4</accession>